<dbReference type="InterPro" id="IPR016187">
    <property type="entry name" value="CTDL_fold"/>
</dbReference>
<reference evidence="7 8" key="1">
    <citation type="journal article" date="2019" name="Proc. Natl. Acad. Sci. U.S.A.">
        <title>Regulatory changes in pterin and carotenoid genes underlie balanced color polymorphisms in the wall lizard.</title>
        <authorList>
            <person name="Andrade P."/>
            <person name="Pinho C."/>
            <person name="Perez I de Lanuza G."/>
            <person name="Afonso S."/>
            <person name="Brejcha J."/>
            <person name="Rubin C.J."/>
            <person name="Wallerman O."/>
            <person name="Pereira P."/>
            <person name="Sabatino S.J."/>
            <person name="Bellati A."/>
            <person name="Pellitteri-Rosa D."/>
            <person name="Bosakova Z."/>
            <person name="Bunikis I."/>
            <person name="Carretero M.A."/>
            <person name="Feiner N."/>
            <person name="Marsik P."/>
            <person name="Pauperio F."/>
            <person name="Salvi D."/>
            <person name="Soler L."/>
            <person name="While G.M."/>
            <person name="Uller T."/>
            <person name="Font E."/>
            <person name="Andersson L."/>
            <person name="Carneiro M."/>
        </authorList>
    </citation>
    <scope>NUCLEOTIDE SEQUENCE</scope>
</reference>
<sequence>MVVWPAQVLLPIALVIAGTVVAGSGDSMERVENSGEDDGRSTERPGLVCPCTQGCCANAWFQYKDACYLPVTGDTHDWSTVKENCERFGTHLASVHSDDEQSFIFHLMGQRTRYWIGAEGTDDPAAPWRWTDNSTWQYEKFGQPLRPSNPPIPMALAVNRSKNKGIYWINAPKSNQHMYVCKYLLY</sequence>
<dbReference type="Ensembl" id="ENSPMRT00000021367.1">
    <property type="protein sequence ID" value="ENSPMRP00000020123.1"/>
    <property type="gene ID" value="ENSPMRG00000013115.1"/>
</dbReference>
<dbReference type="PROSITE" id="PS50041">
    <property type="entry name" value="C_TYPE_LECTIN_2"/>
    <property type="match status" value="1"/>
</dbReference>
<evidence type="ECO:0000259" key="6">
    <source>
        <dbReference type="PROSITE" id="PS50041"/>
    </source>
</evidence>
<evidence type="ECO:0000313" key="7">
    <source>
        <dbReference type="Ensembl" id="ENSPMRP00000020123.1"/>
    </source>
</evidence>
<dbReference type="InterPro" id="IPR050976">
    <property type="entry name" value="Snaclec"/>
</dbReference>
<dbReference type="InterPro" id="IPR001304">
    <property type="entry name" value="C-type_lectin-like"/>
</dbReference>
<protein>
    <submittedName>
        <fullName evidence="7">Galactose-specific lectin nattectin-like</fullName>
    </submittedName>
</protein>
<gene>
    <name evidence="7" type="primary">LOC114583444</name>
</gene>
<evidence type="ECO:0000313" key="8">
    <source>
        <dbReference type="Proteomes" id="UP000472272"/>
    </source>
</evidence>
<dbReference type="SMART" id="SM00034">
    <property type="entry name" value="CLECT"/>
    <property type="match status" value="1"/>
</dbReference>
<keyword evidence="8" id="KW-1185">Reference proteome</keyword>
<dbReference type="AlphaFoldDB" id="A0A670J6H7"/>
<reference evidence="7" key="2">
    <citation type="submission" date="2025-08" db="UniProtKB">
        <authorList>
            <consortium name="Ensembl"/>
        </authorList>
    </citation>
    <scope>IDENTIFICATION</scope>
</reference>
<accession>A0A670J6H7</accession>
<organism evidence="7 8">
    <name type="scientific">Podarcis muralis</name>
    <name type="common">Wall lizard</name>
    <name type="synonym">Lacerta muralis</name>
    <dbReference type="NCBI Taxonomy" id="64176"/>
    <lineage>
        <taxon>Eukaryota</taxon>
        <taxon>Metazoa</taxon>
        <taxon>Chordata</taxon>
        <taxon>Craniata</taxon>
        <taxon>Vertebrata</taxon>
        <taxon>Euteleostomi</taxon>
        <taxon>Lepidosauria</taxon>
        <taxon>Squamata</taxon>
        <taxon>Bifurcata</taxon>
        <taxon>Unidentata</taxon>
        <taxon>Episquamata</taxon>
        <taxon>Laterata</taxon>
        <taxon>Lacertibaenia</taxon>
        <taxon>Lacertidae</taxon>
        <taxon>Podarcis</taxon>
    </lineage>
</organism>
<evidence type="ECO:0000256" key="3">
    <source>
        <dbReference type="ARBA" id="ARBA00022525"/>
    </source>
</evidence>
<dbReference type="Gene3D" id="3.10.100.10">
    <property type="entry name" value="Mannose-Binding Protein A, subunit A"/>
    <property type="match status" value="1"/>
</dbReference>
<dbReference type="PANTHER" id="PTHR22991">
    <property type="entry name" value="PROTEIN CBG13490"/>
    <property type="match status" value="1"/>
</dbReference>
<feature type="chain" id="PRO_5025573391" evidence="5">
    <location>
        <begin position="23"/>
        <end position="186"/>
    </location>
</feature>
<keyword evidence="3" id="KW-0964">Secreted</keyword>
<evidence type="ECO:0000256" key="2">
    <source>
        <dbReference type="ARBA" id="ARBA00006747"/>
    </source>
</evidence>
<dbReference type="RefSeq" id="XP_028560598.1">
    <property type="nucleotide sequence ID" value="XM_028704765.1"/>
</dbReference>
<dbReference type="OMA" id="WINAPKS"/>
<dbReference type="OrthoDB" id="9025198at2759"/>
<dbReference type="SUPFAM" id="SSF56436">
    <property type="entry name" value="C-type lectin-like"/>
    <property type="match status" value="1"/>
</dbReference>
<dbReference type="Proteomes" id="UP000472272">
    <property type="component" value="Chromosome 13"/>
</dbReference>
<dbReference type="GeneTree" id="ENSGT00940000170094"/>
<dbReference type="GeneID" id="114583444"/>
<proteinExistence type="inferred from homology"/>
<evidence type="ECO:0000256" key="5">
    <source>
        <dbReference type="SAM" id="SignalP"/>
    </source>
</evidence>
<reference evidence="7" key="3">
    <citation type="submission" date="2025-09" db="UniProtKB">
        <authorList>
            <consortium name="Ensembl"/>
        </authorList>
    </citation>
    <scope>IDENTIFICATION</scope>
</reference>
<feature type="domain" description="C-type lectin" evidence="6">
    <location>
        <begin position="63"/>
        <end position="182"/>
    </location>
</feature>
<evidence type="ECO:0000256" key="4">
    <source>
        <dbReference type="ARBA" id="ARBA00023157"/>
    </source>
</evidence>
<name>A0A670J6H7_PODMU</name>
<feature type="signal peptide" evidence="5">
    <location>
        <begin position="1"/>
        <end position="22"/>
    </location>
</feature>
<comment type="similarity">
    <text evidence="2">Belongs to the snaclec family.</text>
</comment>
<dbReference type="PANTHER" id="PTHR22991:SF40">
    <property type="entry name" value="PROTEIN CBG13490"/>
    <property type="match status" value="1"/>
</dbReference>
<dbReference type="Pfam" id="PF00059">
    <property type="entry name" value="Lectin_C"/>
    <property type="match status" value="1"/>
</dbReference>
<keyword evidence="5" id="KW-0732">Signal</keyword>
<comment type="subcellular location">
    <subcellularLocation>
        <location evidence="1">Secreted</location>
    </subcellularLocation>
</comment>
<dbReference type="InterPro" id="IPR016186">
    <property type="entry name" value="C-type_lectin-like/link_sf"/>
</dbReference>
<evidence type="ECO:0000256" key="1">
    <source>
        <dbReference type="ARBA" id="ARBA00004613"/>
    </source>
</evidence>
<dbReference type="GO" id="GO:0005576">
    <property type="term" value="C:extracellular region"/>
    <property type="evidence" value="ECO:0007669"/>
    <property type="project" value="UniProtKB-SubCell"/>
</dbReference>
<keyword evidence="4" id="KW-1015">Disulfide bond</keyword>
<dbReference type="KEGG" id="pmua:114583444"/>